<gene>
    <name evidence="3" type="ORF">I5776_11590</name>
</gene>
<proteinExistence type="predicted"/>
<organism evidence="3 4">
    <name type="scientific">Heyndrickxia vini</name>
    <dbReference type="NCBI Taxonomy" id="1476025"/>
    <lineage>
        <taxon>Bacteria</taxon>
        <taxon>Bacillati</taxon>
        <taxon>Bacillota</taxon>
        <taxon>Bacilli</taxon>
        <taxon>Bacillales</taxon>
        <taxon>Bacillaceae</taxon>
        <taxon>Heyndrickxia</taxon>
    </lineage>
</organism>
<evidence type="ECO:0000313" key="4">
    <source>
        <dbReference type="Proteomes" id="UP000595691"/>
    </source>
</evidence>
<evidence type="ECO:0000259" key="2">
    <source>
        <dbReference type="Pfam" id="PF12395"/>
    </source>
</evidence>
<dbReference type="InterPro" id="IPR022123">
    <property type="entry name" value="DUF3658"/>
</dbReference>
<dbReference type="EMBL" id="CP065425">
    <property type="protein sequence ID" value="QQZ07737.1"/>
    <property type="molecule type" value="Genomic_DNA"/>
</dbReference>
<feature type="domain" description="DUF3658" evidence="2">
    <location>
        <begin position="253"/>
        <end position="363"/>
    </location>
</feature>
<evidence type="ECO:0000313" key="3">
    <source>
        <dbReference type="EMBL" id="QQZ07737.1"/>
    </source>
</evidence>
<keyword evidence="4" id="KW-1185">Reference proteome</keyword>
<dbReference type="Pfam" id="PF12395">
    <property type="entry name" value="DUF3658"/>
    <property type="match status" value="1"/>
</dbReference>
<dbReference type="RefSeq" id="WP_202776571.1">
    <property type="nucleotide sequence ID" value="NZ_CP065425.1"/>
</dbReference>
<dbReference type="Proteomes" id="UP000595691">
    <property type="component" value="Chromosome"/>
</dbReference>
<evidence type="ECO:0000259" key="1">
    <source>
        <dbReference type="Pfam" id="PF08874"/>
    </source>
</evidence>
<dbReference type="Pfam" id="PF08874">
    <property type="entry name" value="DUF1835"/>
    <property type="match status" value="1"/>
</dbReference>
<reference evidence="3 4" key="1">
    <citation type="submission" date="2020-11" db="EMBL/GenBank/DDBJ databases">
        <title>Taxonomic evaluation of the Bacillus sporothermodurans group of bacteria based on whole genome sequences.</title>
        <authorList>
            <person name="Fiedler G."/>
            <person name="Herbstmann A.-D."/>
            <person name="Doll E."/>
            <person name="Wenning M."/>
            <person name="Brinks E."/>
            <person name="Kabisch J."/>
            <person name="Breitenwieser F."/>
            <person name="Lappann M."/>
            <person name="Boehnlein C."/>
            <person name="Franz C."/>
        </authorList>
    </citation>
    <scope>NUCLEOTIDE SEQUENCE [LARGE SCALE GENOMIC DNA]</scope>
    <source>
        <strain evidence="3 4">JCM 19841</strain>
    </source>
</reference>
<protein>
    <submittedName>
        <fullName evidence="3">DUF1835 domain-containing protein</fullName>
    </submittedName>
</protein>
<name>A0ABX7DYY3_9BACI</name>
<dbReference type="InterPro" id="IPR014973">
    <property type="entry name" value="DUF1835"/>
</dbReference>
<sequence>MRSRVIHPFIYFFMEPNVVFVYKIVSDRYLSLSELHKTGEWKTYELNTDEEFDSFNHKESDPLIGRGYLISQTDEVEMLDRINKQIQKLRHLKRKEEIIPVHIVSFEHAAGCLRHTLENPKKVIGFPGSFSIGPIWKLEKKSGQRYRNVWLNDHINFDSDDYYYETSFNNAVREIEDISNKNPIYIWYANNAEEQTGLRFLIHLLKNKPNPIFLLNSSKIYDSMIQLEGDEQIVTYTSDLQPEHIRQIFELHKAANPLSDVERCIIQKEWEHISQSKSELRLYENNELFDAQKEYFDLLIVETLKNLHYNQDIKDFIPTGELIWGIIEKDALIDQLYLEYRIRELIYNGTLEIKGIPKSMRHYRVKLRRDR</sequence>
<feature type="domain" description="DUF1835" evidence="1">
    <location>
        <begin position="101"/>
        <end position="216"/>
    </location>
</feature>
<accession>A0ABX7DYY3</accession>